<dbReference type="SUPFAM" id="SSF46785">
    <property type="entry name" value="Winged helix' DNA-binding domain"/>
    <property type="match status" value="1"/>
</dbReference>
<evidence type="ECO:0000256" key="1">
    <source>
        <dbReference type="ARBA" id="ARBA00006479"/>
    </source>
</evidence>
<comment type="similarity">
    <text evidence="1">Belongs to the ROK (NagC/XylR) family.</text>
</comment>
<evidence type="ECO:0000256" key="2">
    <source>
        <dbReference type="SAM" id="MobiDB-lite"/>
    </source>
</evidence>
<dbReference type="Pfam" id="PF00480">
    <property type="entry name" value="ROK"/>
    <property type="match status" value="1"/>
</dbReference>
<dbReference type="PANTHER" id="PTHR18964:SF149">
    <property type="entry name" value="BIFUNCTIONAL UDP-N-ACETYLGLUCOSAMINE 2-EPIMERASE_N-ACETYLMANNOSAMINE KINASE"/>
    <property type="match status" value="1"/>
</dbReference>
<gene>
    <name evidence="4" type="primary">nagC_1</name>
    <name evidence="4" type="ORF">PRI8871_00809</name>
</gene>
<evidence type="ECO:0000313" key="5">
    <source>
        <dbReference type="Proteomes" id="UP000244904"/>
    </source>
</evidence>
<sequence length="401" mass="42804">MDTDDDLARQPKPSPTAVTSSKLRNHNERAFLTSLRTQGPLSGAELAKAIGVSAQTASVLTRALEAENLIVKEAPVKGKVGKPQVPIALNPDGAFALGLRFGRRGADLILLDLLGQPRARFDVSYRYPSPKRLEAFVRDGLRMVADVIGPEKAARITGIGVGAPFELWNWIDALGASRQEAEAWRGYSFETAFAEFTDLPVFVANDINMACNGELLFGVGATLSDFGYLYVGSFVGGGLVLNGQVFQGARGNAGAFGSIPIGDVARPEHQLIHQASTYRLERLLSDNMNRDVNLREDPNGWNGCAETVEGWIADTAQALAIASVSVCAILDLPAVVIDGGLPPAVRTRLVLATRAAVARIDRQGIYDFEIIEGILGREAGALGAAFQPLLSAHFLEGSALR</sequence>
<dbReference type="RefSeq" id="WP_181389366.1">
    <property type="nucleotide sequence ID" value="NZ_OMOJ01000001.1"/>
</dbReference>
<dbReference type="Gene3D" id="3.30.420.40">
    <property type="match status" value="2"/>
</dbReference>
<protein>
    <submittedName>
        <fullName evidence="4">N-acetylglucosamine repressor</fullName>
    </submittedName>
</protein>
<name>A0A2R8AQ55_9RHOB</name>
<feature type="region of interest" description="Disordered" evidence="2">
    <location>
        <begin position="1"/>
        <end position="23"/>
    </location>
</feature>
<dbReference type="EMBL" id="OMOJ01000001">
    <property type="protein sequence ID" value="SPF78216.1"/>
    <property type="molecule type" value="Genomic_DNA"/>
</dbReference>
<feature type="domain" description="HTH marR-type" evidence="3">
    <location>
        <begin position="28"/>
        <end position="73"/>
    </location>
</feature>
<dbReference type="PANTHER" id="PTHR18964">
    <property type="entry name" value="ROK (REPRESSOR, ORF, KINASE) FAMILY"/>
    <property type="match status" value="1"/>
</dbReference>
<dbReference type="InterPro" id="IPR000835">
    <property type="entry name" value="HTH_MarR-typ"/>
</dbReference>
<dbReference type="InterPro" id="IPR036390">
    <property type="entry name" value="WH_DNA-bd_sf"/>
</dbReference>
<proteinExistence type="inferred from homology"/>
<evidence type="ECO:0000259" key="3">
    <source>
        <dbReference type="Pfam" id="PF01047"/>
    </source>
</evidence>
<dbReference type="AlphaFoldDB" id="A0A2R8AQ55"/>
<organism evidence="4 5">
    <name type="scientific">Pseudoprimorskyibacter insulae</name>
    <dbReference type="NCBI Taxonomy" id="1695997"/>
    <lineage>
        <taxon>Bacteria</taxon>
        <taxon>Pseudomonadati</taxon>
        <taxon>Pseudomonadota</taxon>
        <taxon>Alphaproteobacteria</taxon>
        <taxon>Rhodobacterales</taxon>
        <taxon>Paracoccaceae</taxon>
        <taxon>Pseudoprimorskyibacter</taxon>
    </lineage>
</organism>
<accession>A0A2R8AQ55</accession>
<dbReference type="InterPro" id="IPR000600">
    <property type="entry name" value="ROK"/>
</dbReference>
<dbReference type="GO" id="GO:0003700">
    <property type="term" value="F:DNA-binding transcription factor activity"/>
    <property type="evidence" value="ECO:0007669"/>
    <property type="project" value="InterPro"/>
</dbReference>
<dbReference type="Pfam" id="PF01047">
    <property type="entry name" value="MarR"/>
    <property type="match status" value="1"/>
</dbReference>
<evidence type="ECO:0000313" key="4">
    <source>
        <dbReference type="EMBL" id="SPF78216.1"/>
    </source>
</evidence>
<dbReference type="SUPFAM" id="SSF53067">
    <property type="entry name" value="Actin-like ATPase domain"/>
    <property type="match status" value="1"/>
</dbReference>
<dbReference type="Gene3D" id="1.10.10.10">
    <property type="entry name" value="Winged helix-like DNA-binding domain superfamily/Winged helix DNA-binding domain"/>
    <property type="match status" value="1"/>
</dbReference>
<dbReference type="InterPro" id="IPR043129">
    <property type="entry name" value="ATPase_NBD"/>
</dbReference>
<dbReference type="Proteomes" id="UP000244904">
    <property type="component" value="Unassembled WGS sequence"/>
</dbReference>
<dbReference type="CDD" id="cd23763">
    <property type="entry name" value="ASKHA_ATPase_ROK"/>
    <property type="match status" value="1"/>
</dbReference>
<keyword evidence="5" id="KW-1185">Reference proteome</keyword>
<reference evidence="5" key="1">
    <citation type="submission" date="2018-03" db="EMBL/GenBank/DDBJ databases">
        <authorList>
            <person name="Rodrigo-Torres L."/>
            <person name="Arahal R. D."/>
            <person name="Lucena T."/>
        </authorList>
    </citation>
    <scope>NUCLEOTIDE SEQUENCE [LARGE SCALE GENOMIC DNA]</scope>
    <source>
        <strain evidence="5">CECT 8871</strain>
    </source>
</reference>
<dbReference type="InterPro" id="IPR036388">
    <property type="entry name" value="WH-like_DNA-bd_sf"/>
</dbReference>